<dbReference type="EMBL" id="SSNY01000002">
    <property type="protein sequence ID" value="THF59025.1"/>
    <property type="molecule type" value="Genomic_DNA"/>
</dbReference>
<keyword evidence="5 7" id="KW-0659">Purine metabolism</keyword>
<keyword evidence="10" id="KW-1185">Reference proteome</keyword>
<evidence type="ECO:0000256" key="3">
    <source>
        <dbReference type="ARBA" id="ARBA00009850"/>
    </source>
</evidence>
<evidence type="ECO:0000259" key="8">
    <source>
        <dbReference type="Pfam" id="PF00576"/>
    </source>
</evidence>
<comment type="function">
    <text evidence="2">Catalyzes the hydrolysis of 5-hydroxyisourate (HIU) to 2-oxo-4-hydroxy-4-carboxy-5-ureidoimidazoline (OHCU).</text>
</comment>
<proteinExistence type="inferred from homology"/>
<dbReference type="RefSeq" id="WP_136354676.1">
    <property type="nucleotide sequence ID" value="NZ_SSNY01000002.1"/>
</dbReference>
<dbReference type="Pfam" id="PF00576">
    <property type="entry name" value="Transthyretin"/>
    <property type="match status" value="1"/>
</dbReference>
<dbReference type="InterPro" id="IPR000895">
    <property type="entry name" value="Transthyretin/HIU_hydrolase"/>
</dbReference>
<evidence type="ECO:0000256" key="1">
    <source>
        <dbReference type="ARBA" id="ARBA00001043"/>
    </source>
</evidence>
<accession>A0ABY2QAX4</accession>
<dbReference type="InterPro" id="IPR036817">
    <property type="entry name" value="Transthyretin/HIU_hydrolase_sf"/>
</dbReference>
<name>A0ABY2QAX4_9HYPH</name>
<dbReference type="GO" id="GO:0033971">
    <property type="term" value="F:hydroxyisourate hydrolase activity"/>
    <property type="evidence" value="ECO:0007669"/>
    <property type="project" value="UniProtKB-EC"/>
</dbReference>
<evidence type="ECO:0000313" key="9">
    <source>
        <dbReference type="EMBL" id="THF59025.1"/>
    </source>
</evidence>
<comment type="catalytic activity">
    <reaction evidence="1 7">
        <text>5-hydroxyisourate + H2O = 5-hydroxy-2-oxo-4-ureido-2,5-dihydro-1H-imidazole-5-carboxylate + H(+)</text>
        <dbReference type="Rhea" id="RHEA:23736"/>
        <dbReference type="ChEBI" id="CHEBI:15377"/>
        <dbReference type="ChEBI" id="CHEBI:15378"/>
        <dbReference type="ChEBI" id="CHEBI:18072"/>
        <dbReference type="ChEBI" id="CHEBI:58639"/>
        <dbReference type="EC" id="3.5.2.17"/>
    </reaction>
</comment>
<dbReference type="Gene3D" id="2.60.40.180">
    <property type="entry name" value="Transthyretin/hydroxyisourate hydrolase domain"/>
    <property type="match status" value="1"/>
</dbReference>
<sequence length="123" mass="13379">MTGDHTAGGRLTTHVLDTATGKPAAGLSIELYRISGNDRTHLKSVVTNEDGRCDAPLLAGAEFRKGEYELVFSAGAYLRAHGTNLPEPAFLDIVPIRFGMAEEKHYHVPLLISPYSYSTYRGS</sequence>
<comment type="similarity">
    <text evidence="3 7">Belongs to the transthyretin family. 5-hydroxyisourate hydrolase subfamily.</text>
</comment>
<organism evidence="9 10">
    <name type="scientific">Ollibium composti</name>
    <dbReference type="NCBI Taxonomy" id="2675109"/>
    <lineage>
        <taxon>Bacteria</taxon>
        <taxon>Pseudomonadati</taxon>
        <taxon>Pseudomonadota</taxon>
        <taxon>Alphaproteobacteria</taxon>
        <taxon>Hyphomicrobiales</taxon>
        <taxon>Phyllobacteriaceae</taxon>
        <taxon>Ollibium</taxon>
    </lineage>
</organism>
<gene>
    <name evidence="9" type="primary">uraH</name>
    <name evidence="9" type="ORF">E6C48_05095</name>
</gene>
<keyword evidence="6 7" id="KW-0378">Hydrolase</keyword>
<dbReference type="Proteomes" id="UP000306441">
    <property type="component" value="Unassembled WGS sequence"/>
</dbReference>
<dbReference type="InterPro" id="IPR023416">
    <property type="entry name" value="Transthyretin/HIU_hydrolase_d"/>
</dbReference>
<reference evidence="9 10" key="1">
    <citation type="submission" date="2019-04" db="EMBL/GenBank/DDBJ databases">
        <title>Mesorhizobium composti sp. nov., isolated from compost.</title>
        <authorList>
            <person name="Lin S.-Y."/>
            <person name="Hameed A."/>
            <person name="Hsieh Y.-T."/>
            <person name="Young C.-C."/>
        </authorList>
    </citation>
    <scope>NUCLEOTIDE SEQUENCE [LARGE SCALE GENOMIC DNA]</scope>
    <source>
        <strain evidence="9 10">CC-YTH430</strain>
    </source>
</reference>
<dbReference type="PRINTS" id="PR00189">
    <property type="entry name" value="TRNSTHYRETIN"/>
</dbReference>
<dbReference type="PANTHER" id="PTHR10395">
    <property type="entry name" value="URICASE AND TRANSTHYRETIN-RELATED"/>
    <property type="match status" value="1"/>
</dbReference>
<dbReference type="NCBIfam" id="TIGR02962">
    <property type="entry name" value="hdxy_isourate"/>
    <property type="match status" value="1"/>
</dbReference>
<feature type="domain" description="Transthyretin/hydroxyisourate hydrolase" evidence="8">
    <location>
        <begin position="11"/>
        <end position="122"/>
    </location>
</feature>
<dbReference type="PANTHER" id="PTHR10395:SF7">
    <property type="entry name" value="5-HYDROXYISOURATE HYDROLASE"/>
    <property type="match status" value="1"/>
</dbReference>
<evidence type="ECO:0000256" key="7">
    <source>
        <dbReference type="RuleBase" id="RU361270"/>
    </source>
</evidence>
<comment type="subunit">
    <text evidence="4 7">Homotetramer.</text>
</comment>
<comment type="caution">
    <text evidence="9">The sequence shown here is derived from an EMBL/GenBank/DDBJ whole genome shotgun (WGS) entry which is preliminary data.</text>
</comment>
<protein>
    <recommendedName>
        <fullName evidence="7">5-hydroxyisourate hydrolase</fullName>
        <shortName evidence="7">HIU hydrolase</shortName>
        <shortName evidence="7">HIUHase</shortName>
        <ecNumber evidence="7">3.5.2.17</ecNumber>
    </recommendedName>
</protein>
<dbReference type="InterPro" id="IPR023419">
    <property type="entry name" value="Transthyretin_CS"/>
</dbReference>
<evidence type="ECO:0000256" key="5">
    <source>
        <dbReference type="ARBA" id="ARBA00022631"/>
    </source>
</evidence>
<dbReference type="EC" id="3.5.2.17" evidence="7"/>
<evidence type="ECO:0000256" key="2">
    <source>
        <dbReference type="ARBA" id="ARBA00002704"/>
    </source>
</evidence>
<evidence type="ECO:0000313" key="10">
    <source>
        <dbReference type="Proteomes" id="UP000306441"/>
    </source>
</evidence>
<evidence type="ECO:0000256" key="6">
    <source>
        <dbReference type="ARBA" id="ARBA00022801"/>
    </source>
</evidence>
<dbReference type="PROSITE" id="PS00769">
    <property type="entry name" value="TRANSTHYRETIN_2"/>
    <property type="match status" value="1"/>
</dbReference>
<dbReference type="CDD" id="cd05822">
    <property type="entry name" value="TLP_HIUase"/>
    <property type="match status" value="1"/>
</dbReference>
<dbReference type="PROSITE" id="PS00768">
    <property type="entry name" value="TRANSTHYRETIN_1"/>
    <property type="match status" value="1"/>
</dbReference>
<dbReference type="InterPro" id="IPR014306">
    <property type="entry name" value="Hydroxyisourate_hydrolase"/>
</dbReference>
<dbReference type="InterPro" id="IPR023418">
    <property type="entry name" value="Thyroxine_BS"/>
</dbReference>
<evidence type="ECO:0000256" key="4">
    <source>
        <dbReference type="ARBA" id="ARBA00011881"/>
    </source>
</evidence>
<dbReference type="SUPFAM" id="SSF49472">
    <property type="entry name" value="Transthyretin (synonym: prealbumin)"/>
    <property type="match status" value="1"/>
</dbReference>